<evidence type="ECO:0000313" key="2">
    <source>
        <dbReference type="EMBL" id="PWS36868.1"/>
    </source>
</evidence>
<dbReference type="InterPro" id="IPR019704">
    <property type="entry name" value="Flagellar_assmbl_FliX_class2"/>
</dbReference>
<comment type="caution">
    <text evidence="2">The sequence shown here is derived from an EMBL/GenBank/DDBJ whole genome shotgun (WGS) entry which is preliminary data.</text>
</comment>
<sequence length="239" mass="24401">MGDVLDAHLRRRRRDERRQRGQQAAKRGAGDAPQPRAHLRARNFGHAPLQVARRVIGAAAGCRATGVPGLGAEGTASPAGIAADGAGRAAGEGHESGQDVGVRGIGGVFAAGVAAARRGARPGSGFALPEARSAASTATSASAGVAALLAVQDESAGSRGRRQAPLQRAALALEELRGLQLDLLRGGDDPARLARLEALAEASEEATEPALRSLLAHVRLRARVELARRHAQKAGAAPP</sequence>
<dbReference type="Pfam" id="PF10768">
    <property type="entry name" value="FliX"/>
    <property type="match status" value="1"/>
</dbReference>
<gene>
    <name evidence="2" type="ORF">DFH01_15765</name>
</gene>
<organism evidence="2 3">
    <name type="scientific">Falsiroseomonas bella</name>
    <dbReference type="NCBI Taxonomy" id="2184016"/>
    <lineage>
        <taxon>Bacteria</taxon>
        <taxon>Pseudomonadati</taxon>
        <taxon>Pseudomonadota</taxon>
        <taxon>Alphaproteobacteria</taxon>
        <taxon>Acetobacterales</taxon>
        <taxon>Roseomonadaceae</taxon>
        <taxon>Falsiroseomonas</taxon>
    </lineage>
</organism>
<evidence type="ECO:0000313" key="3">
    <source>
        <dbReference type="Proteomes" id="UP000245765"/>
    </source>
</evidence>
<name>A0A317FGW0_9PROT</name>
<accession>A0A317FGW0</accession>
<dbReference type="EMBL" id="QGNA01000003">
    <property type="protein sequence ID" value="PWS36868.1"/>
    <property type="molecule type" value="Genomic_DNA"/>
</dbReference>
<dbReference type="AlphaFoldDB" id="A0A317FGW0"/>
<dbReference type="GO" id="GO:0044781">
    <property type="term" value="P:bacterial-type flagellum organization"/>
    <property type="evidence" value="ECO:0007669"/>
    <property type="project" value="InterPro"/>
</dbReference>
<evidence type="ECO:0000256" key="1">
    <source>
        <dbReference type="SAM" id="MobiDB-lite"/>
    </source>
</evidence>
<feature type="region of interest" description="Disordered" evidence="1">
    <location>
        <begin position="1"/>
        <end position="37"/>
    </location>
</feature>
<reference evidence="3" key="1">
    <citation type="submission" date="2018-05" db="EMBL/GenBank/DDBJ databases">
        <authorList>
            <person name="Du Z."/>
            <person name="Wang X."/>
        </authorList>
    </citation>
    <scope>NUCLEOTIDE SEQUENCE [LARGE SCALE GENOMIC DNA]</scope>
    <source>
        <strain evidence="3">CQN31</strain>
    </source>
</reference>
<keyword evidence="3" id="KW-1185">Reference proteome</keyword>
<protein>
    <submittedName>
        <fullName evidence="2">Uncharacterized protein</fullName>
    </submittedName>
</protein>
<proteinExistence type="predicted"/>
<dbReference type="Proteomes" id="UP000245765">
    <property type="component" value="Unassembled WGS sequence"/>
</dbReference>